<dbReference type="OrthoDB" id="4457677at2"/>
<dbReference type="CDD" id="cd00082">
    <property type="entry name" value="HisKA"/>
    <property type="match status" value="1"/>
</dbReference>
<dbReference type="InterPro" id="IPR011990">
    <property type="entry name" value="TPR-like_helical_dom_sf"/>
</dbReference>
<dbReference type="InterPro" id="IPR011006">
    <property type="entry name" value="CheY-like_superfamily"/>
</dbReference>
<evidence type="ECO:0000259" key="7">
    <source>
        <dbReference type="PROSITE" id="PS50109"/>
    </source>
</evidence>
<dbReference type="InterPro" id="IPR019734">
    <property type="entry name" value="TPR_rpt"/>
</dbReference>
<dbReference type="Gene3D" id="3.40.50.2300">
    <property type="match status" value="1"/>
</dbReference>
<reference evidence="10" key="1">
    <citation type="submission" date="2018-03" db="EMBL/GenBank/DDBJ databases">
        <title>Gramella fulva sp. nov., isolated from a dry surface of tidal flat.</title>
        <authorList>
            <person name="Hwang S.H."/>
            <person name="Hwang W.M."/>
            <person name="Kang K."/>
            <person name="Ahn T.-Y."/>
        </authorList>
    </citation>
    <scope>NUCLEOTIDE SEQUENCE [LARGE SCALE GENOMIC DNA]</scope>
    <source>
        <strain evidence="10">SH35</strain>
    </source>
</reference>
<dbReference type="SMART" id="SM00028">
    <property type="entry name" value="TPR"/>
    <property type="match status" value="4"/>
</dbReference>
<evidence type="ECO:0000256" key="1">
    <source>
        <dbReference type="ARBA" id="ARBA00000085"/>
    </source>
</evidence>
<dbReference type="PROSITE" id="PS50110">
    <property type="entry name" value="RESPONSE_REGULATORY"/>
    <property type="match status" value="1"/>
</dbReference>
<dbReference type="InterPro" id="IPR005467">
    <property type="entry name" value="His_kinase_dom"/>
</dbReference>
<keyword evidence="3 4" id="KW-0597">Phosphoprotein</keyword>
<dbReference type="FunFam" id="3.30.565.10:FF:000010">
    <property type="entry name" value="Sensor histidine kinase RcsC"/>
    <property type="match status" value="1"/>
</dbReference>
<feature type="domain" description="Histidine kinase" evidence="7">
    <location>
        <begin position="378"/>
        <end position="598"/>
    </location>
</feature>
<protein>
    <recommendedName>
        <fullName evidence="2">histidine kinase</fullName>
        <ecNumber evidence="2">2.7.13.3</ecNumber>
    </recommendedName>
</protein>
<dbReference type="SUPFAM" id="SSF52172">
    <property type="entry name" value="CheY-like"/>
    <property type="match status" value="1"/>
</dbReference>
<dbReference type="InterPro" id="IPR036097">
    <property type="entry name" value="HisK_dim/P_sf"/>
</dbReference>
<comment type="catalytic activity">
    <reaction evidence="1">
        <text>ATP + protein L-histidine = ADP + protein N-phospho-L-histidine.</text>
        <dbReference type="EC" id="2.7.13.3"/>
    </reaction>
</comment>
<keyword evidence="10" id="KW-1185">Reference proteome</keyword>
<dbReference type="CDD" id="cd17546">
    <property type="entry name" value="REC_hyHK_CKI1_RcsC-like"/>
    <property type="match status" value="1"/>
</dbReference>
<evidence type="ECO:0000259" key="8">
    <source>
        <dbReference type="PROSITE" id="PS50110"/>
    </source>
</evidence>
<evidence type="ECO:0000313" key="9">
    <source>
        <dbReference type="EMBL" id="AVR45772.1"/>
    </source>
</evidence>
<dbReference type="EC" id="2.7.13.3" evidence="2"/>
<feature type="modified residue" description="4-aspartylphosphate" evidence="4">
    <location>
        <position position="671"/>
    </location>
</feature>
<dbReference type="PRINTS" id="PR00344">
    <property type="entry name" value="BCTRLSENSOR"/>
</dbReference>
<dbReference type="InterPro" id="IPR001789">
    <property type="entry name" value="Sig_transdc_resp-reg_receiver"/>
</dbReference>
<evidence type="ECO:0000256" key="3">
    <source>
        <dbReference type="ARBA" id="ARBA00022553"/>
    </source>
</evidence>
<dbReference type="EMBL" id="CP028136">
    <property type="protein sequence ID" value="AVR45772.1"/>
    <property type="molecule type" value="Genomic_DNA"/>
</dbReference>
<dbReference type="GO" id="GO:0000155">
    <property type="term" value="F:phosphorelay sensor kinase activity"/>
    <property type="evidence" value="ECO:0007669"/>
    <property type="project" value="InterPro"/>
</dbReference>
<dbReference type="RefSeq" id="WP_107012548.1">
    <property type="nucleotide sequence ID" value="NZ_CP028136.1"/>
</dbReference>
<dbReference type="Pfam" id="PF02518">
    <property type="entry name" value="HATPase_c"/>
    <property type="match status" value="1"/>
</dbReference>
<dbReference type="Gene3D" id="1.10.287.130">
    <property type="match status" value="1"/>
</dbReference>
<dbReference type="InterPro" id="IPR004358">
    <property type="entry name" value="Sig_transdc_His_kin-like_C"/>
</dbReference>
<dbReference type="CDD" id="cd16922">
    <property type="entry name" value="HATPase_EvgS-ArcB-TorS-like"/>
    <property type="match status" value="1"/>
</dbReference>
<gene>
    <name evidence="9" type="ORF">C7S20_11210</name>
</gene>
<feature type="transmembrane region" description="Helical" evidence="6">
    <location>
        <begin position="320"/>
        <end position="337"/>
    </location>
</feature>
<proteinExistence type="predicted"/>
<name>A0A2R3Z6C6_9FLAO</name>
<dbReference type="AlphaFoldDB" id="A0A2R3Z6C6"/>
<dbReference type="SMART" id="SM00387">
    <property type="entry name" value="HATPase_c"/>
    <property type="match status" value="1"/>
</dbReference>
<dbReference type="InterPro" id="IPR036890">
    <property type="entry name" value="HATPase_C_sf"/>
</dbReference>
<dbReference type="Gene3D" id="3.30.565.10">
    <property type="entry name" value="Histidine kinase-like ATPase, C-terminal domain"/>
    <property type="match status" value="1"/>
</dbReference>
<dbReference type="SUPFAM" id="SSF47384">
    <property type="entry name" value="Homodimeric domain of signal transducing histidine kinase"/>
    <property type="match status" value="1"/>
</dbReference>
<evidence type="ECO:0000256" key="5">
    <source>
        <dbReference type="SAM" id="Coils"/>
    </source>
</evidence>
<sequence>MKRACFFFFVCCFIYCDFAFSQEDNKICPDSLRSILKNISHNIGKYDYEQALENSHLLINLSKESNNQYYSAKGYNMLGHVYINLKDSARAKKNYLLGLEYAQESKNDTLLMYSYNNLGNIYSEIPETSQKGIDYYNKVISLAEKLHDPELRLIPKTNIGWTYLDQEKYEKAYPYLEESLGILDSLMAKDPKNSDYNYYYSQLYMLHGKYFAHKKYWDTADFYFKTAIDLAEEDTLIIPASEAYKEYAEMLKAKGDYKLAFGALENFNKYNSKIFEREKLKQMEIANARFNLKEYRRNLQLAKKEQKYQDQIIAKSNEKVVVMVLSSLVLMFILFFLNKINRDRKKLIDELEVKNHQFKEAKEEAEKLSLLKTKFFSTVSHEIRTPLYGVIGLTSLLLEDESISKHKADLRSLKFSADYLLALINDVLQMNKMESNSVKLENVSFHLQDLMNSIVNSFEFTRAQNKNEIHVEIDEQIPPYLIGDPVRLSQVLMNLVGNAVKFTERGTISIRAIQKNLTNEKSTIYFEVEDDGPGIPESKKKVIFEEFSQLNSNNYNYQGTGLGLPIVKKLLKLFGSGIHLKSKEGEGATFSFTITFKIDTSKADQEISDNPSFTDIVNIPGEILIVDDNRINQVVTRRILEKKKFTCDVAGDGETAIEKVKNGNFDLVLMDVNMPGISGTEASLKIRDFNKEIPIVALTAVEVEEIRDEINKAGMNDIIVKPYDVEQFYQIIYRNLVSNNQPEQV</sequence>
<dbReference type="SUPFAM" id="SSF48452">
    <property type="entry name" value="TPR-like"/>
    <property type="match status" value="1"/>
</dbReference>
<organism evidence="9 10">
    <name type="scientific">Christiangramia fulva</name>
    <dbReference type="NCBI Taxonomy" id="2126553"/>
    <lineage>
        <taxon>Bacteria</taxon>
        <taxon>Pseudomonadati</taxon>
        <taxon>Bacteroidota</taxon>
        <taxon>Flavobacteriia</taxon>
        <taxon>Flavobacteriales</taxon>
        <taxon>Flavobacteriaceae</taxon>
        <taxon>Christiangramia</taxon>
    </lineage>
</organism>
<keyword evidence="5" id="KW-0175">Coiled coil</keyword>
<accession>A0A2R3Z6C6</accession>
<dbReference type="Proteomes" id="UP000241507">
    <property type="component" value="Chromosome"/>
</dbReference>
<dbReference type="PROSITE" id="PS50109">
    <property type="entry name" value="HIS_KIN"/>
    <property type="match status" value="1"/>
</dbReference>
<evidence type="ECO:0000313" key="10">
    <source>
        <dbReference type="Proteomes" id="UP000241507"/>
    </source>
</evidence>
<dbReference type="PANTHER" id="PTHR45339:SF5">
    <property type="entry name" value="HISTIDINE KINASE"/>
    <property type="match status" value="1"/>
</dbReference>
<evidence type="ECO:0000256" key="2">
    <source>
        <dbReference type="ARBA" id="ARBA00012438"/>
    </source>
</evidence>
<feature type="coiled-coil region" evidence="5">
    <location>
        <begin position="337"/>
        <end position="371"/>
    </location>
</feature>
<keyword evidence="9" id="KW-0808">Transferase</keyword>
<dbReference type="Pfam" id="PF00072">
    <property type="entry name" value="Response_reg"/>
    <property type="match status" value="1"/>
</dbReference>
<dbReference type="SMART" id="SM00388">
    <property type="entry name" value="HisKA"/>
    <property type="match status" value="1"/>
</dbReference>
<dbReference type="InterPro" id="IPR003661">
    <property type="entry name" value="HisK_dim/P_dom"/>
</dbReference>
<keyword evidence="6" id="KW-1133">Transmembrane helix</keyword>
<feature type="domain" description="Response regulatory" evidence="8">
    <location>
        <begin position="622"/>
        <end position="736"/>
    </location>
</feature>
<keyword evidence="9" id="KW-0418">Kinase</keyword>
<keyword evidence="6" id="KW-0812">Transmembrane</keyword>
<dbReference type="SMART" id="SM00448">
    <property type="entry name" value="REC"/>
    <property type="match status" value="1"/>
</dbReference>
<dbReference type="KEGG" id="grs:C7S20_11210"/>
<evidence type="ECO:0000256" key="6">
    <source>
        <dbReference type="SAM" id="Phobius"/>
    </source>
</evidence>
<dbReference type="InterPro" id="IPR003594">
    <property type="entry name" value="HATPase_dom"/>
</dbReference>
<dbReference type="PANTHER" id="PTHR45339">
    <property type="entry name" value="HYBRID SIGNAL TRANSDUCTION HISTIDINE KINASE J"/>
    <property type="match status" value="1"/>
</dbReference>
<dbReference type="Gene3D" id="1.25.40.10">
    <property type="entry name" value="Tetratricopeptide repeat domain"/>
    <property type="match status" value="2"/>
</dbReference>
<dbReference type="Pfam" id="PF00512">
    <property type="entry name" value="HisKA"/>
    <property type="match status" value="1"/>
</dbReference>
<dbReference type="SUPFAM" id="SSF55874">
    <property type="entry name" value="ATPase domain of HSP90 chaperone/DNA topoisomerase II/histidine kinase"/>
    <property type="match status" value="1"/>
</dbReference>
<dbReference type="Pfam" id="PF13181">
    <property type="entry name" value="TPR_8"/>
    <property type="match status" value="2"/>
</dbReference>
<keyword evidence="6" id="KW-0472">Membrane</keyword>
<evidence type="ECO:0000256" key="4">
    <source>
        <dbReference type="PROSITE-ProRule" id="PRU00169"/>
    </source>
</evidence>